<dbReference type="Gene3D" id="1.10.287.130">
    <property type="match status" value="1"/>
</dbReference>
<dbReference type="GO" id="GO:0005886">
    <property type="term" value="C:plasma membrane"/>
    <property type="evidence" value="ECO:0007669"/>
    <property type="project" value="TreeGrafter"/>
</dbReference>
<dbReference type="eggNOG" id="COG0745">
    <property type="taxonomic scope" value="Bacteria"/>
</dbReference>
<dbReference type="SUPFAM" id="SSF47384">
    <property type="entry name" value="Homodimeric domain of signal transducing histidine kinase"/>
    <property type="match status" value="1"/>
</dbReference>
<dbReference type="CDD" id="cd00130">
    <property type="entry name" value="PAS"/>
    <property type="match status" value="1"/>
</dbReference>
<evidence type="ECO:0000256" key="3">
    <source>
        <dbReference type="ARBA" id="ARBA00022553"/>
    </source>
</evidence>
<dbReference type="CDD" id="cd16922">
    <property type="entry name" value="HATPase_EvgS-ArcB-TorS-like"/>
    <property type="match status" value="1"/>
</dbReference>
<dbReference type="PROSITE" id="PS50109">
    <property type="entry name" value="HIS_KIN"/>
    <property type="match status" value="1"/>
</dbReference>
<feature type="domain" description="Response regulatory" evidence="13">
    <location>
        <begin position="8"/>
        <end position="122"/>
    </location>
</feature>
<dbReference type="Pfam" id="PF00072">
    <property type="entry name" value="Response_reg"/>
    <property type="match status" value="1"/>
</dbReference>
<dbReference type="EMBL" id="BX571657">
    <property type="protein sequence ID" value="CAE09370.1"/>
    <property type="molecule type" value="Genomic_DNA"/>
</dbReference>
<dbReference type="Gene3D" id="3.30.450.20">
    <property type="entry name" value="PAS domain"/>
    <property type="match status" value="1"/>
</dbReference>
<evidence type="ECO:0000259" key="12">
    <source>
        <dbReference type="PROSITE" id="PS50109"/>
    </source>
</evidence>
<dbReference type="PROSITE" id="PS50112">
    <property type="entry name" value="PAS"/>
    <property type="match status" value="1"/>
</dbReference>
<evidence type="ECO:0000256" key="6">
    <source>
        <dbReference type="ARBA" id="ARBA00022777"/>
    </source>
</evidence>
<dbReference type="InterPro" id="IPR035965">
    <property type="entry name" value="PAS-like_dom_sf"/>
</dbReference>
<dbReference type="Pfam" id="PF02518">
    <property type="entry name" value="HATPase_c"/>
    <property type="match status" value="1"/>
</dbReference>
<dbReference type="PANTHER" id="PTHR43047">
    <property type="entry name" value="TWO-COMPONENT HISTIDINE PROTEIN KINASE"/>
    <property type="match status" value="1"/>
</dbReference>
<dbReference type="PRINTS" id="PR00344">
    <property type="entry name" value="BCTRLSENSOR"/>
</dbReference>
<keyword evidence="8" id="KW-0902">Two-component regulatory system</keyword>
<dbReference type="PROSITE" id="PS50110">
    <property type="entry name" value="RESPONSE_REGULATORY"/>
    <property type="match status" value="1"/>
</dbReference>
<dbReference type="InterPro" id="IPR003661">
    <property type="entry name" value="HisK_dim/P_dom"/>
</dbReference>
<dbReference type="InterPro" id="IPR036890">
    <property type="entry name" value="HATPase_C_sf"/>
</dbReference>
<evidence type="ECO:0000256" key="9">
    <source>
        <dbReference type="ARBA" id="ARBA00064003"/>
    </source>
</evidence>
<evidence type="ECO:0000313" key="17">
    <source>
        <dbReference type="Proteomes" id="UP000000422"/>
    </source>
</evidence>
<dbReference type="STRING" id="273121.WS0212"/>
<dbReference type="GO" id="GO:0005524">
    <property type="term" value="F:ATP binding"/>
    <property type="evidence" value="ECO:0007669"/>
    <property type="project" value="UniProtKB-KW"/>
</dbReference>
<dbReference type="PANTHER" id="PTHR43047:SF72">
    <property type="entry name" value="OSMOSENSING HISTIDINE PROTEIN KINASE SLN1"/>
    <property type="match status" value="1"/>
</dbReference>
<keyword evidence="17" id="KW-1185">Reference proteome</keyword>
<dbReference type="Pfam" id="PF00512">
    <property type="entry name" value="HisKA"/>
    <property type="match status" value="1"/>
</dbReference>
<evidence type="ECO:0000256" key="5">
    <source>
        <dbReference type="ARBA" id="ARBA00022741"/>
    </source>
</evidence>
<evidence type="ECO:0000256" key="11">
    <source>
        <dbReference type="PROSITE-ProRule" id="PRU00169"/>
    </source>
</evidence>
<dbReference type="GO" id="GO:0000155">
    <property type="term" value="F:phosphorelay sensor kinase activity"/>
    <property type="evidence" value="ECO:0007669"/>
    <property type="project" value="InterPro"/>
</dbReference>
<evidence type="ECO:0000256" key="7">
    <source>
        <dbReference type="ARBA" id="ARBA00022840"/>
    </source>
</evidence>
<dbReference type="InterPro" id="IPR000014">
    <property type="entry name" value="PAS"/>
</dbReference>
<feature type="modified residue" description="4-aspartylphosphate" evidence="11">
    <location>
        <position position="57"/>
    </location>
</feature>
<dbReference type="CDD" id="cd00082">
    <property type="entry name" value="HisKA"/>
    <property type="match status" value="1"/>
</dbReference>
<gene>
    <name evidence="16" type="ordered locus">WS0212</name>
</gene>
<keyword evidence="5" id="KW-0547">Nucleotide-binding</keyword>
<evidence type="ECO:0000256" key="8">
    <source>
        <dbReference type="ARBA" id="ARBA00023012"/>
    </source>
</evidence>
<dbReference type="NCBIfam" id="TIGR00229">
    <property type="entry name" value="sensory_box"/>
    <property type="match status" value="1"/>
</dbReference>
<dbReference type="FunFam" id="1.10.287.130:FF:000002">
    <property type="entry name" value="Two-component osmosensing histidine kinase"/>
    <property type="match status" value="1"/>
</dbReference>
<keyword evidence="4" id="KW-0808">Transferase</keyword>
<dbReference type="AlphaFoldDB" id="Q7MAJ3"/>
<dbReference type="SUPFAM" id="SSF52172">
    <property type="entry name" value="CheY-like"/>
    <property type="match status" value="1"/>
</dbReference>
<dbReference type="InterPro" id="IPR000700">
    <property type="entry name" value="PAS-assoc_C"/>
</dbReference>
<dbReference type="Gene3D" id="3.30.565.10">
    <property type="entry name" value="Histidine kinase-like ATPase, C-terminal domain"/>
    <property type="match status" value="1"/>
</dbReference>
<dbReference type="CDD" id="cd17536">
    <property type="entry name" value="REC_YesN-like"/>
    <property type="match status" value="1"/>
</dbReference>
<dbReference type="InterPro" id="IPR001610">
    <property type="entry name" value="PAC"/>
</dbReference>
<evidence type="ECO:0000256" key="1">
    <source>
        <dbReference type="ARBA" id="ARBA00000085"/>
    </source>
</evidence>
<dbReference type="InterPro" id="IPR011006">
    <property type="entry name" value="CheY-like_superfamily"/>
</dbReference>
<dbReference type="InterPro" id="IPR004358">
    <property type="entry name" value="Sig_transdc_His_kin-like_C"/>
</dbReference>
<feature type="domain" description="Histidine kinase" evidence="12">
    <location>
        <begin position="279"/>
        <end position="501"/>
    </location>
</feature>
<dbReference type="InterPro" id="IPR001789">
    <property type="entry name" value="Sig_transdc_resp-reg_receiver"/>
</dbReference>
<dbReference type="Proteomes" id="UP000000422">
    <property type="component" value="Chromosome"/>
</dbReference>
<feature type="domain" description="PAC" evidence="15">
    <location>
        <begin position="207"/>
        <end position="261"/>
    </location>
</feature>
<organism evidence="17">
    <name type="scientific">Wolinella succinogenes (strain ATCC 29543 / DSM 1740 / CCUG 13145 / JCM 31913 / LMG 7466 / NCTC 11488 / FDC 602W)</name>
    <name type="common">Vibrio succinogenes</name>
    <dbReference type="NCBI Taxonomy" id="273121"/>
    <lineage>
        <taxon>Bacteria</taxon>
        <taxon>Pseudomonadati</taxon>
        <taxon>Campylobacterota</taxon>
        <taxon>Epsilonproteobacteria</taxon>
        <taxon>Campylobacterales</taxon>
        <taxon>Helicobacteraceae</taxon>
        <taxon>Wolinella</taxon>
    </lineage>
</organism>
<evidence type="ECO:0000256" key="10">
    <source>
        <dbReference type="ARBA" id="ARBA00068150"/>
    </source>
</evidence>
<accession>Q7MAJ3</accession>
<reference evidence="16 17" key="1">
    <citation type="journal article" date="2003" name="Proc. Natl. Acad. Sci. U.S.A.">
        <title>Complete genome sequence and analysis of Wolinella succinogenes.</title>
        <authorList>
            <person name="Baar C."/>
            <person name="Eppinger M."/>
            <person name="Raddatz G."/>
            <person name="Simon JM."/>
            <person name="Lanz C."/>
            <person name="Klimmek O."/>
            <person name="Nandakumar R."/>
            <person name="Gross R."/>
            <person name="Rosinus A."/>
            <person name="Keller H."/>
            <person name="Jagtap P."/>
            <person name="Linke B."/>
            <person name="Meyer F."/>
            <person name="Lederer H."/>
            <person name="Schuster S.C."/>
        </authorList>
    </citation>
    <scope>NUCLEOTIDE SEQUENCE [LARGE SCALE GENOMIC DNA]</scope>
    <source>
        <strain evidence="17">ATCC 29543 / DSM 1740 / CCUG 13145 / JCM 31913 / LMG 7466 / NCTC 11488 / FDC 602W</strain>
    </source>
</reference>
<comment type="catalytic activity">
    <reaction evidence="1">
        <text>ATP + protein L-histidine = ADP + protein N-phospho-L-histidine.</text>
        <dbReference type="EC" id="2.7.13.3"/>
    </reaction>
</comment>
<dbReference type="SMART" id="SM00387">
    <property type="entry name" value="HATPase_c"/>
    <property type="match status" value="1"/>
</dbReference>
<keyword evidence="6 16" id="KW-0418">Kinase</keyword>
<dbReference type="Pfam" id="PF08447">
    <property type="entry name" value="PAS_3"/>
    <property type="match status" value="1"/>
</dbReference>
<keyword evidence="7" id="KW-0067">ATP-binding</keyword>
<dbReference type="SUPFAM" id="SSF55785">
    <property type="entry name" value="PYP-like sensor domain (PAS domain)"/>
    <property type="match status" value="1"/>
</dbReference>
<dbReference type="SMART" id="SM00086">
    <property type="entry name" value="PAC"/>
    <property type="match status" value="1"/>
</dbReference>
<evidence type="ECO:0000256" key="4">
    <source>
        <dbReference type="ARBA" id="ARBA00022679"/>
    </source>
</evidence>
<evidence type="ECO:0000259" key="14">
    <source>
        <dbReference type="PROSITE" id="PS50112"/>
    </source>
</evidence>
<dbReference type="InterPro" id="IPR003594">
    <property type="entry name" value="HATPase_dom"/>
</dbReference>
<dbReference type="SMART" id="SM00388">
    <property type="entry name" value="HisKA"/>
    <property type="match status" value="1"/>
</dbReference>
<dbReference type="InterPro" id="IPR036097">
    <property type="entry name" value="HisK_dim/P_sf"/>
</dbReference>
<proteinExistence type="predicted"/>
<dbReference type="RefSeq" id="WP_011138170.1">
    <property type="nucleotide sequence ID" value="NC_005090.1"/>
</dbReference>
<dbReference type="PROSITE" id="PS50113">
    <property type="entry name" value="PAC"/>
    <property type="match status" value="1"/>
</dbReference>
<evidence type="ECO:0000259" key="13">
    <source>
        <dbReference type="PROSITE" id="PS50110"/>
    </source>
</evidence>
<dbReference type="KEGG" id="wsu:WS0212"/>
<dbReference type="SUPFAM" id="SSF55874">
    <property type="entry name" value="ATPase domain of HSP90 chaperone/DNA topoisomerase II/histidine kinase"/>
    <property type="match status" value="1"/>
</dbReference>
<dbReference type="SMART" id="SM00091">
    <property type="entry name" value="PAS"/>
    <property type="match status" value="1"/>
</dbReference>
<dbReference type="InterPro" id="IPR013655">
    <property type="entry name" value="PAS_fold_3"/>
</dbReference>
<dbReference type="SMART" id="SM00448">
    <property type="entry name" value="REC"/>
    <property type="match status" value="1"/>
</dbReference>
<comment type="subunit">
    <text evidence="9">At low DSF concentrations, interacts with RpfF.</text>
</comment>
<sequence>METSKRLRILYVEDDALIREATLPVLERFALEVFSAQNGEEALKFFREKRPNIIITDIRMPVMDGLAMARLIKTESPYVPIIFVSAHNDTDQLMEAIDLGADAFLVKPFSLQKLREILRKFDRYIAEQEETKRSQRLLEEYKKAVDASAILSISDLSGNIIFANEKLCEITGYTREELLGHPHSMFRHPDTPKEVFERLWSTILEGKIWKGMLKNRKKNGEPYYVDATVVPLMDENNQITQFLGLCYEITSLIRAQNALRVALKRAEEADRVKGVFLANMSHEMRTPLNGIIGFGRLLLEENLNQEQREYVEIIDKSGEHLLGIINDILDLSKIESGKFELESLPMKLSEELRAVADFCEVKAREKGVKLLCLFKEIEGLIIQGDVMRLKQVTANLLGNAIKFTPEGGEVRLGVEVLEEREEAIALDFSVSDTGIGIAPEYLEKIFRPFEQAESSTARNYGGTGLGLSISQELVRLMGGEMRCQSEEGKGSRFSFTLTLPKAKGLTQAEREIPKEAFLMARCWWRRTILPIKSLFASF</sequence>
<keyword evidence="3 11" id="KW-0597">Phosphoprotein</keyword>
<dbReference type="EC" id="2.7.13.3" evidence="2"/>
<dbReference type="FunFam" id="3.30.565.10:FF:000010">
    <property type="entry name" value="Sensor histidine kinase RcsC"/>
    <property type="match status" value="1"/>
</dbReference>
<dbReference type="GO" id="GO:0009927">
    <property type="term" value="F:histidine phosphotransfer kinase activity"/>
    <property type="evidence" value="ECO:0007669"/>
    <property type="project" value="TreeGrafter"/>
</dbReference>
<dbReference type="InterPro" id="IPR005467">
    <property type="entry name" value="His_kinase_dom"/>
</dbReference>
<dbReference type="HOGENOM" id="CLU_000445_114_72_7"/>
<name>Q7MAJ3_WOLSU</name>
<evidence type="ECO:0000259" key="15">
    <source>
        <dbReference type="PROSITE" id="PS50113"/>
    </source>
</evidence>
<dbReference type="eggNOG" id="COG2205">
    <property type="taxonomic scope" value="Bacteria"/>
</dbReference>
<protein>
    <recommendedName>
        <fullName evidence="10">Sensory/regulatory protein RpfC</fullName>
        <ecNumber evidence="2">2.7.13.3</ecNumber>
    </recommendedName>
</protein>
<evidence type="ECO:0000256" key="2">
    <source>
        <dbReference type="ARBA" id="ARBA00012438"/>
    </source>
</evidence>
<evidence type="ECO:0000313" key="16">
    <source>
        <dbReference type="EMBL" id="CAE09370.1"/>
    </source>
</evidence>
<dbReference type="Gene3D" id="3.40.50.2300">
    <property type="match status" value="1"/>
</dbReference>
<feature type="domain" description="PAS" evidence="14">
    <location>
        <begin position="130"/>
        <end position="206"/>
    </location>
</feature>